<proteinExistence type="predicted"/>
<dbReference type="EMBL" id="JMSN01000185">
    <property type="protein sequence ID" value="KDN36011.1"/>
    <property type="molecule type" value="Genomic_DNA"/>
</dbReference>
<dbReference type="GeneID" id="25266914"/>
<protein>
    <recommendedName>
        <fullName evidence="4">Metallo-beta-lactamase domain-containing protein</fullName>
    </recommendedName>
</protein>
<dbReference type="OrthoDB" id="10250730at2759"/>
<comment type="caution">
    <text evidence="2">The sequence shown here is derived from an EMBL/GenBank/DDBJ whole genome shotgun (WGS) entry which is preliminary data.</text>
</comment>
<name>A0A066V3I6_TILAU</name>
<dbReference type="Proteomes" id="UP000027361">
    <property type="component" value="Unassembled WGS sequence"/>
</dbReference>
<dbReference type="Gene3D" id="3.60.15.10">
    <property type="entry name" value="Ribonuclease Z/Hydroxyacylglutathione hydrolase-like"/>
    <property type="match status" value="1"/>
</dbReference>
<reference evidence="2 3" key="1">
    <citation type="submission" date="2014-05" db="EMBL/GenBank/DDBJ databases">
        <title>Draft genome sequence of a rare smut relative, Tilletiaria anomala UBC 951.</title>
        <authorList>
            <consortium name="DOE Joint Genome Institute"/>
            <person name="Toome M."/>
            <person name="Kuo A."/>
            <person name="Henrissat B."/>
            <person name="Lipzen A."/>
            <person name="Tritt A."/>
            <person name="Yoshinaga Y."/>
            <person name="Zane M."/>
            <person name="Barry K."/>
            <person name="Grigoriev I.V."/>
            <person name="Spatafora J.W."/>
            <person name="Aimea M.C."/>
        </authorList>
    </citation>
    <scope>NUCLEOTIDE SEQUENCE [LARGE SCALE GENOMIC DNA]</scope>
    <source>
        <strain evidence="2 3">UBC 951</strain>
    </source>
</reference>
<dbReference type="STRING" id="1037660.A0A066V3I6"/>
<dbReference type="RefSeq" id="XP_013239917.1">
    <property type="nucleotide sequence ID" value="XM_013384463.1"/>
</dbReference>
<evidence type="ECO:0000313" key="2">
    <source>
        <dbReference type="EMBL" id="KDN36011.1"/>
    </source>
</evidence>
<dbReference type="AlphaFoldDB" id="A0A066V3I6"/>
<dbReference type="OMA" id="NDGPFIW"/>
<dbReference type="SUPFAM" id="SSF56281">
    <property type="entry name" value="Metallo-hydrolase/oxidoreductase"/>
    <property type="match status" value="1"/>
</dbReference>
<dbReference type="InterPro" id="IPR036866">
    <property type="entry name" value="RibonucZ/Hydroxyglut_hydro"/>
</dbReference>
<gene>
    <name evidence="2" type="ORF">K437DRAFT_279828</name>
</gene>
<organism evidence="2 3">
    <name type="scientific">Tilletiaria anomala (strain ATCC 24038 / CBS 436.72 / UBC 951)</name>
    <dbReference type="NCBI Taxonomy" id="1037660"/>
    <lineage>
        <taxon>Eukaryota</taxon>
        <taxon>Fungi</taxon>
        <taxon>Dikarya</taxon>
        <taxon>Basidiomycota</taxon>
        <taxon>Ustilaginomycotina</taxon>
        <taxon>Exobasidiomycetes</taxon>
        <taxon>Georgefischeriales</taxon>
        <taxon>Tilletiariaceae</taxon>
        <taxon>Tilletiaria</taxon>
    </lineage>
</organism>
<accession>A0A066V3I6</accession>
<sequence>MTSNYQVRHETDAHRWCFVRAMLALNRVPKGTKAFVVSTSYLAFLEADASWFLGGGNALTHEQPERLQWKARAQGMVVYAVLIAHSTAGLIFCRTGCGKVYPEEHELDQATKKDRYVIKHVKHSTMGHLHLDHAGGLVNWIGTYVLEVVHTLCADLGIGMKHYLSLDLNWKTFDDSTGFPRITIHNLPGHTAGLVDMQLNLEREAPRDHQAWFNSNNGVKRGSNYEGHRRTPPATVVPR</sequence>
<feature type="region of interest" description="Disordered" evidence="1">
    <location>
        <begin position="212"/>
        <end position="239"/>
    </location>
</feature>
<keyword evidence="3" id="KW-1185">Reference proteome</keyword>
<evidence type="ECO:0008006" key="4">
    <source>
        <dbReference type="Google" id="ProtNLM"/>
    </source>
</evidence>
<evidence type="ECO:0000256" key="1">
    <source>
        <dbReference type="SAM" id="MobiDB-lite"/>
    </source>
</evidence>
<dbReference type="HOGENOM" id="CLU_030571_3_2_1"/>
<evidence type="ECO:0000313" key="3">
    <source>
        <dbReference type="Proteomes" id="UP000027361"/>
    </source>
</evidence>
<dbReference type="InParanoid" id="A0A066V3I6"/>